<feature type="region of interest" description="Disordered" evidence="1">
    <location>
        <begin position="109"/>
        <end position="134"/>
    </location>
</feature>
<accession>A0A1I2KMV7</accession>
<feature type="transmembrane region" description="Helical" evidence="2">
    <location>
        <begin position="79"/>
        <end position="100"/>
    </location>
</feature>
<dbReference type="Proteomes" id="UP000199645">
    <property type="component" value="Unassembled WGS sequence"/>
</dbReference>
<keyword evidence="2" id="KW-0812">Transmembrane</keyword>
<dbReference type="RefSeq" id="WP_239143890.1">
    <property type="nucleotide sequence ID" value="NZ_BOMT01000081.1"/>
</dbReference>
<reference evidence="3 4" key="1">
    <citation type="submission" date="2016-10" db="EMBL/GenBank/DDBJ databases">
        <authorList>
            <person name="de Groot N.N."/>
        </authorList>
    </citation>
    <scope>NUCLEOTIDE SEQUENCE [LARGE SCALE GENOMIC DNA]</scope>
    <source>
        <strain evidence="3 4">DSM 43019</strain>
    </source>
</reference>
<evidence type="ECO:0000256" key="2">
    <source>
        <dbReference type="SAM" id="Phobius"/>
    </source>
</evidence>
<gene>
    <name evidence="3" type="ORF">SAMN05421541_117152</name>
</gene>
<dbReference type="AlphaFoldDB" id="A0A1I2KMV7"/>
<evidence type="ECO:0000256" key="1">
    <source>
        <dbReference type="SAM" id="MobiDB-lite"/>
    </source>
</evidence>
<keyword evidence="4" id="KW-1185">Reference proteome</keyword>
<dbReference type="EMBL" id="FONV01000017">
    <property type="protein sequence ID" value="SFF67853.1"/>
    <property type="molecule type" value="Genomic_DNA"/>
</dbReference>
<evidence type="ECO:0000313" key="4">
    <source>
        <dbReference type="Proteomes" id="UP000199645"/>
    </source>
</evidence>
<evidence type="ECO:0000313" key="3">
    <source>
        <dbReference type="EMBL" id="SFF67853.1"/>
    </source>
</evidence>
<keyword evidence="2" id="KW-0472">Membrane</keyword>
<name>A0A1I2KMV7_9ACTN</name>
<organism evidence="3 4">
    <name type="scientific">Actinoplanes philippinensis</name>
    <dbReference type="NCBI Taxonomy" id="35752"/>
    <lineage>
        <taxon>Bacteria</taxon>
        <taxon>Bacillati</taxon>
        <taxon>Actinomycetota</taxon>
        <taxon>Actinomycetes</taxon>
        <taxon>Micromonosporales</taxon>
        <taxon>Micromonosporaceae</taxon>
        <taxon>Actinoplanes</taxon>
    </lineage>
</organism>
<proteinExistence type="predicted"/>
<protein>
    <submittedName>
        <fullName evidence="3">Uncharacterized protein</fullName>
    </submittedName>
</protein>
<sequence>MTGATALVAVSGGHHSIFAVLLLGLLALVMAHALVVEIQRQARRRSQVVWYHTDTVNTILLGCWALIAAATTTTPFPALPVRAISALLAAGYTAACFYFVMERRRAVTSPSRPAPAPAPAVDARDPLADSTPSV</sequence>
<keyword evidence="2" id="KW-1133">Transmembrane helix</keyword>
<feature type="transmembrane region" description="Helical" evidence="2">
    <location>
        <begin position="48"/>
        <end position="67"/>
    </location>
</feature>
<feature type="transmembrane region" description="Helical" evidence="2">
    <location>
        <begin position="17"/>
        <end position="36"/>
    </location>
</feature>